<organism evidence="1 2">
    <name type="scientific">Paraburkholderia humisilvae</name>
    <dbReference type="NCBI Taxonomy" id="627669"/>
    <lineage>
        <taxon>Bacteria</taxon>
        <taxon>Pseudomonadati</taxon>
        <taxon>Pseudomonadota</taxon>
        <taxon>Betaproteobacteria</taxon>
        <taxon>Burkholderiales</taxon>
        <taxon>Burkholderiaceae</taxon>
        <taxon>Paraburkholderia</taxon>
    </lineage>
</organism>
<dbReference type="RefSeq" id="WP_175227599.1">
    <property type="nucleotide sequence ID" value="NZ_CADIKH010000014.1"/>
</dbReference>
<keyword evidence="2" id="KW-1185">Reference proteome</keyword>
<gene>
    <name evidence="1" type="ORF">LMG29542_03377</name>
</gene>
<proteinExistence type="predicted"/>
<dbReference type="Pfam" id="PF05521">
    <property type="entry name" value="Phage_HCP"/>
    <property type="match status" value="1"/>
</dbReference>
<evidence type="ECO:0000313" key="1">
    <source>
        <dbReference type="EMBL" id="CAB3758576.1"/>
    </source>
</evidence>
<sequence length="132" mass="14811">MIRQSGIKAGPLNQRITIQRPVVRVDPASGEPLVDAWEDLPVDPVVWAAIETLKGMEYLASAEFRAGVTTRIRVRWRDDLTSAMRVLFRLMKGDVLVRETVYEIQSVLLQYQSMSEVHLMCADGVITEGGQP</sequence>
<dbReference type="AlphaFoldDB" id="A0A6J5E015"/>
<accession>A0A6J5E015</accession>
<protein>
    <recommendedName>
        <fullName evidence="3">Head-tail adaptor protein</fullName>
    </recommendedName>
</protein>
<dbReference type="InterPro" id="IPR008767">
    <property type="entry name" value="Phage_SPP1_head-tail_adaptor"/>
</dbReference>
<dbReference type="Gene3D" id="2.40.10.270">
    <property type="entry name" value="Bacteriophage SPP1 head-tail adaptor protein"/>
    <property type="match status" value="1"/>
</dbReference>
<dbReference type="Proteomes" id="UP000494363">
    <property type="component" value="Unassembled WGS sequence"/>
</dbReference>
<dbReference type="NCBIfam" id="TIGR01563">
    <property type="entry name" value="gp16_SPP1"/>
    <property type="match status" value="1"/>
</dbReference>
<name>A0A6J5E015_9BURK</name>
<evidence type="ECO:0000313" key="2">
    <source>
        <dbReference type="Proteomes" id="UP000494363"/>
    </source>
</evidence>
<dbReference type="EMBL" id="CADIKH010000014">
    <property type="protein sequence ID" value="CAB3758576.1"/>
    <property type="molecule type" value="Genomic_DNA"/>
</dbReference>
<dbReference type="InterPro" id="IPR038666">
    <property type="entry name" value="SSP1_head-tail_sf"/>
</dbReference>
<reference evidence="1 2" key="1">
    <citation type="submission" date="2020-04" db="EMBL/GenBank/DDBJ databases">
        <authorList>
            <person name="De Canck E."/>
        </authorList>
    </citation>
    <scope>NUCLEOTIDE SEQUENCE [LARGE SCALE GENOMIC DNA]</scope>
    <source>
        <strain evidence="1 2">LMG 29542</strain>
    </source>
</reference>
<evidence type="ECO:0008006" key="3">
    <source>
        <dbReference type="Google" id="ProtNLM"/>
    </source>
</evidence>